<dbReference type="PATRIC" id="fig|1603606.3.peg.3471"/>
<feature type="modified residue" description="4-aspartylphosphate" evidence="2">
    <location>
        <position position="53"/>
    </location>
</feature>
<dbReference type="PANTHER" id="PTHR44591:SF19">
    <property type="entry name" value="TWO-COMPONENT RESPONSE REGULATOR-RELATED"/>
    <property type="match status" value="1"/>
</dbReference>
<evidence type="ECO:0000313" key="5">
    <source>
        <dbReference type="Proteomes" id="UP000057158"/>
    </source>
</evidence>
<organism evidence="4 5">
    <name type="scientific">Desulfuromonas soudanensis</name>
    <dbReference type="NCBI Taxonomy" id="1603606"/>
    <lineage>
        <taxon>Bacteria</taxon>
        <taxon>Pseudomonadati</taxon>
        <taxon>Thermodesulfobacteriota</taxon>
        <taxon>Desulfuromonadia</taxon>
        <taxon>Desulfuromonadales</taxon>
        <taxon>Desulfuromonadaceae</taxon>
        <taxon>Desulfuromonas</taxon>
    </lineage>
</organism>
<dbReference type="PROSITE" id="PS50110">
    <property type="entry name" value="RESPONSE_REGULATORY"/>
    <property type="match status" value="1"/>
</dbReference>
<feature type="domain" description="Response regulatory" evidence="3">
    <location>
        <begin position="4"/>
        <end position="119"/>
    </location>
</feature>
<sequence>MSNAILLVDDEANVLKALQRALIDEDWEVQTASSGEEALALLKEVRFKVVVSDERMPGMTGSEFLSLASLRAPETVRIMLTGHASLDGAMRAVNGGEIYRFLIKPWNDVELRMAIRSGIERYDMDMENRRLLSQVRGEEYRLKQAERLQPGVTVPEKNADGSFRVEELSEGEIKDLLRDCGVGTPEEGG</sequence>
<accession>A0A0M4D3V4</accession>
<evidence type="ECO:0000259" key="3">
    <source>
        <dbReference type="PROSITE" id="PS50110"/>
    </source>
</evidence>
<dbReference type="SMART" id="SM00448">
    <property type="entry name" value="REC"/>
    <property type="match status" value="1"/>
</dbReference>
<dbReference type="CDD" id="cd17569">
    <property type="entry name" value="REC_HupR-like"/>
    <property type="match status" value="1"/>
</dbReference>
<dbReference type="GO" id="GO:0000160">
    <property type="term" value="P:phosphorelay signal transduction system"/>
    <property type="evidence" value="ECO:0007669"/>
    <property type="project" value="InterPro"/>
</dbReference>
<name>A0A0M4D3V4_9BACT</name>
<dbReference type="EMBL" id="CP010802">
    <property type="protein sequence ID" value="ALC17946.1"/>
    <property type="molecule type" value="Genomic_DNA"/>
</dbReference>
<gene>
    <name evidence="4" type="ORF">DSOUD_3226</name>
</gene>
<evidence type="ECO:0000256" key="2">
    <source>
        <dbReference type="PROSITE-ProRule" id="PRU00169"/>
    </source>
</evidence>
<keyword evidence="1 2" id="KW-0597">Phosphoprotein</keyword>
<keyword evidence="4" id="KW-0418">Kinase</keyword>
<dbReference type="AlphaFoldDB" id="A0A0M4D3V4"/>
<evidence type="ECO:0000313" key="4">
    <source>
        <dbReference type="EMBL" id="ALC17946.1"/>
    </source>
</evidence>
<dbReference type="RefSeq" id="WP_053551914.1">
    <property type="nucleotide sequence ID" value="NZ_CP010802.1"/>
</dbReference>
<dbReference type="Gene3D" id="3.40.50.2300">
    <property type="match status" value="1"/>
</dbReference>
<dbReference type="STRING" id="1603606.DSOUD_3226"/>
<dbReference type="PANTHER" id="PTHR44591">
    <property type="entry name" value="STRESS RESPONSE REGULATOR PROTEIN 1"/>
    <property type="match status" value="1"/>
</dbReference>
<keyword evidence="4" id="KW-0808">Transferase</keyword>
<dbReference type="KEGG" id="des:DSOUD_3226"/>
<keyword evidence="5" id="KW-1185">Reference proteome</keyword>
<dbReference type="InterPro" id="IPR001789">
    <property type="entry name" value="Sig_transdc_resp-reg_receiver"/>
</dbReference>
<dbReference type="GO" id="GO:0016301">
    <property type="term" value="F:kinase activity"/>
    <property type="evidence" value="ECO:0007669"/>
    <property type="project" value="UniProtKB-KW"/>
</dbReference>
<protein>
    <submittedName>
        <fullName evidence="4">Putative histidine kinase</fullName>
    </submittedName>
</protein>
<dbReference type="Proteomes" id="UP000057158">
    <property type="component" value="Chromosome"/>
</dbReference>
<evidence type="ECO:0000256" key="1">
    <source>
        <dbReference type="ARBA" id="ARBA00022553"/>
    </source>
</evidence>
<reference evidence="4 5" key="1">
    <citation type="submission" date="2015-07" db="EMBL/GenBank/DDBJ databases">
        <title>Isolation and Genomic Characterization of a Novel Halophilic Metal-Reducing Deltaproteobacterium from the Deep Subsurface.</title>
        <authorList>
            <person name="Badalamenti J.P."/>
            <person name="Summers Z.M."/>
            <person name="Gralnick J.A."/>
            <person name="Bond D.R."/>
        </authorList>
    </citation>
    <scope>NUCLEOTIDE SEQUENCE [LARGE SCALE GENOMIC DNA]</scope>
    <source>
        <strain evidence="4 5">WTL</strain>
    </source>
</reference>
<proteinExistence type="predicted"/>
<dbReference type="InterPro" id="IPR050595">
    <property type="entry name" value="Bact_response_regulator"/>
</dbReference>
<dbReference type="OrthoDB" id="5392850at2"/>
<dbReference type="SUPFAM" id="SSF52172">
    <property type="entry name" value="CheY-like"/>
    <property type="match status" value="1"/>
</dbReference>
<dbReference type="Pfam" id="PF00072">
    <property type="entry name" value="Response_reg"/>
    <property type="match status" value="1"/>
</dbReference>
<dbReference type="InterPro" id="IPR011006">
    <property type="entry name" value="CheY-like_superfamily"/>
</dbReference>